<dbReference type="AlphaFoldDB" id="A0A096P9P8"/>
<dbReference type="InterPro" id="IPR052276">
    <property type="entry name" value="Diphthamide-biosynth_chaperone"/>
</dbReference>
<dbReference type="GeneID" id="9837924"/>
<keyword evidence="4" id="KW-1185">Reference proteome</keyword>
<evidence type="ECO:0000259" key="2">
    <source>
        <dbReference type="PROSITE" id="PS50076"/>
    </source>
</evidence>
<dbReference type="Proteomes" id="UP000009170">
    <property type="component" value="Unassembled WGS sequence"/>
</dbReference>
<dbReference type="PANTHER" id="PTHR44240:SF10">
    <property type="entry name" value="J DOMAIN-CONTAINING PROTEIN"/>
    <property type="match status" value="1"/>
</dbReference>
<feature type="compositionally biased region" description="Basic and acidic residues" evidence="1">
    <location>
        <begin position="41"/>
        <end position="51"/>
    </location>
</feature>
<accession>A0A096P9P8</accession>
<evidence type="ECO:0000256" key="1">
    <source>
        <dbReference type="SAM" id="MobiDB-lite"/>
    </source>
</evidence>
<dbReference type="CDD" id="cd06257">
    <property type="entry name" value="DnaJ"/>
    <property type="match status" value="1"/>
</dbReference>
<dbReference type="KEGG" id="ota:OT_ostta15g00080"/>
<feature type="domain" description="J" evidence="2">
    <location>
        <begin position="55"/>
        <end position="115"/>
    </location>
</feature>
<gene>
    <name evidence="3" type="ORF">OT_ostta15g00080</name>
</gene>
<feature type="compositionally biased region" description="Basic residues" evidence="1">
    <location>
        <begin position="19"/>
        <end position="38"/>
    </location>
</feature>
<dbReference type="EMBL" id="CAID01000015">
    <property type="protein sequence ID" value="CEG01649.1"/>
    <property type="molecule type" value="Genomic_DNA"/>
</dbReference>
<dbReference type="SUPFAM" id="SSF46565">
    <property type="entry name" value="Chaperone J-domain"/>
    <property type="match status" value="1"/>
</dbReference>
<dbReference type="InParanoid" id="A0A096P9P8"/>
<evidence type="ECO:0000313" key="3">
    <source>
        <dbReference type="EMBL" id="CEG01649.1"/>
    </source>
</evidence>
<dbReference type="PRINTS" id="PR00625">
    <property type="entry name" value="JDOMAIN"/>
</dbReference>
<dbReference type="Gene3D" id="1.10.287.110">
    <property type="entry name" value="DnaJ domain"/>
    <property type="match status" value="1"/>
</dbReference>
<feature type="region of interest" description="Disordered" evidence="1">
    <location>
        <begin position="1"/>
        <end position="52"/>
    </location>
</feature>
<name>A0A096P9P8_OSTTA</name>
<evidence type="ECO:0000313" key="4">
    <source>
        <dbReference type="Proteomes" id="UP000009170"/>
    </source>
</evidence>
<proteinExistence type="predicted"/>
<protein>
    <submittedName>
        <fullName evidence="3">Translocation protein Sec63</fullName>
    </submittedName>
</protein>
<reference evidence="3 4" key="2">
    <citation type="journal article" date="2014" name="BMC Genomics">
        <title>An improved genome of the model marine alga Ostreococcus tauri unfolds by assessing Illumina de novo assemblies.</title>
        <authorList>
            <person name="Blanc-Mathieu R."/>
            <person name="Verhelst B."/>
            <person name="Derelle E."/>
            <person name="Rombauts S."/>
            <person name="Bouget F.Y."/>
            <person name="Carre I."/>
            <person name="Chateau A."/>
            <person name="Eyre-Walker A."/>
            <person name="Grimsley N."/>
            <person name="Moreau H."/>
            <person name="Piegu B."/>
            <person name="Rivals E."/>
            <person name="Schackwitz W."/>
            <person name="Van de Peer Y."/>
            <person name="Piganeau G."/>
        </authorList>
    </citation>
    <scope>NUCLEOTIDE SEQUENCE [LARGE SCALE GENOMIC DNA]</scope>
    <source>
        <strain evidence="4">OTTH 0595 / CCAP 157/2 / RCC745</strain>
    </source>
</reference>
<comment type="caution">
    <text evidence="3">The sequence shown here is derived from an EMBL/GenBank/DDBJ whole genome shotgun (WGS) entry which is preliminary data.</text>
</comment>
<feature type="region of interest" description="Disordered" evidence="1">
    <location>
        <begin position="152"/>
        <end position="181"/>
    </location>
</feature>
<organism evidence="3 4">
    <name type="scientific">Ostreococcus tauri</name>
    <name type="common">Marine green alga</name>
    <dbReference type="NCBI Taxonomy" id="70448"/>
    <lineage>
        <taxon>Eukaryota</taxon>
        <taxon>Viridiplantae</taxon>
        <taxon>Chlorophyta</taxon>
        <taxon>Mamiellophyceae</taxon>
        <taxon>Mamiellales</taxon>
        <taxon>Bathycoccaceae</taxon>
        <taxon>Ostreococcus</taxon>
    </lineage>
</organism>
<dbReference type="STRING" id="70448.A0A096P9P8"/>
<dbReference type="PROSITE" id="PS50076">
    <property type="entry name" value="DNAJ_2"/>
    <property type="match status" value="1"/>
</dbReference>
<dbReference type="PANTHER" id="PTHR44240">
    <property type="entry name" value="DNAJ DOMAIN (PROKARYOTIC HEAT SHOCK PROTEIN)-RELATED"/>
    <property type="match status" value="1"/>
</dbReference>
<dbReference type="InterPro" id="IPR036869">
    <property type="entry name" value="J_dom_sf"/>
</dbReference>
<feature type="compositionally biased region" description="Low complexity" evidence="1">
    <location>
        <begin position="1"/>
        <end position="18"/>
    </location>
</feature>
<dbReference type="OrthoDB" id="445556at2759"/>
<sequence>MTMPSRTTRAVASSSSSRGRSRARCRRAHPCSHPRGGGRARGTDARARADEVSSDPWEALGVAEGASREAVKRAYKRLAKMHHPDVVRGEEAQAESLEIFIRAKTAYEALTRATTGDLKDVKTEAWRMKWKTQLTKMRELELGRRRRVRRAREAREARAGSAADGDANDGDVESAVGTEEMREQIDAQIAGLRDRGRRRRNVMKPKVRNWEEPFPVVDDAYDWNHSVQ</sequence>
<dbReference type="SMART" id="SM00271">
    <property type="entry name" value="DnaJ"/>
    <property type="match status" value="1"/>
</dbReference>
<reference evidence="4" key="1">
    <citation type="journal article" date="2006" name="Proc. Natl. Acad. Sci. U.S.A.">
        <title>Genome analysis of the smallest free-living eukaryote Ostreococcus tauri unveils many unique features.</title>
        <authorList>
            <person name="Derelle E."/>
            <person name="Ferraz C."/>
            <person name="Rombauts S."/>
            <person name="Rouze P."/>
            <person name="Worden A.Z."/>
            <person name="Robbens S."/>
            <person name="Partensky F."/>
            <person name="Degroeve S."/>
            <person name="Echeynie S."/>
            <person name="Cooke R."/>
            <person name="Saeys Y."/>
            <person name="Wuyts J."/>
            <person name="Jabbari K."/>
            <person name="Bowler C."/>
            <person name="Panaud O."/>
            <person name="Piegu B."/>
            <person name="Ball S.G."/>
            <person name="Ral J.-P."/>
            <person name="Bouget F.-Y."/>
            <person name="Piganeau G."/>
            <person name="De Baets B."/>
            <person name="Picard A."/>
            <person name="Delseny M."/>
            <person name="Demaille J."/>
            <person name="Van de Peer Y."/>
            <person name="Moreau H."/>
        </authorList>
    </citation>
    <scope>NUCLEOTIDE SEQUENCE [LARGE SCALE GENOMIC DNA]</scope>
    <source>
        <strain evidence="4">OTTH 0595 / CCAP 157/2 / RCC745</strain>
    </source>
</reference>
<dbReference type="InterPro" id="IPR001623">
    <property type="entry name" value="DnaJ_domain"/>
</dbReference>
<dbReference type="RefSeq" id="XP_003083152.2">
    <property type="nucleotide sequence ID" value="XM_003083104.2"/>
</dbReference>
<dbReference type="Pfam" id="PF00226">
    <property type="entry name" value="DnaJ"/>
    <property type="match status" value="1"/>
</dbReference>